<name>S4P0A2_9NEOP</name>
<organism evidence="7">
    <name type="scientific">Pararge aegeria</name>
    <name type="common">speckled wood butterfly</name>
    <dbReference type="NCBI Taxonomy" id="116150"/>
    <lineage>
        <taxon>Eukaryota</taxon>
        <taxon>Metazoa</taxon>
        <taxon>Ecdysozoa</taxon>
        <taxon>Arthropoda</taxon>
        <taxon>Hexapoda</taxon>
        <taxon>Insecta</taxon>
        <taxon>Pterygota</taxon>
        <taxon>Neoptera</taxon>
        <taxon>Endopterygota</taxon>
        <taxon>Lepidoptera</taxon>
        <taxon>Glossata</taxon>
        <taxon>Ditrysia</taxon>
        <taxon>Papilionoidea</taxon>
        <taxon>Nymphalidae</taxon>
        <taxon>Satyrinae</taxon>
        <taxon>Satyrini</taxon>
        <taxon>Parargina</taxon>
        <taxon>Pararge</taxon>
    </lineage>
</organism>
<accession>S4P0A2</accession>
<evidence type="ECO:0000313" key="7">
    <source>
        <dbReference type="EMBL" id="JAA79520.1"/>
    </source>
</evidence>
<evidence type="ECO:0000256" key="5">
    <source>
        <dbReference type="ARBA" id="ARBA00025466"/>
    </source>
</evidence>
<evidence type="ECO:0000256" key="4">
    <source>
        <dbReference type="ARBA" id="ARBA00023163"/>
    </source>
</evidence>
<evidence type="ECO:0000256" key="2">
    <source>
        <dbReference type="ARBA" id="ARBA00016807"/>
    </source>
</evidence>
<reference evidence="7" key="2">
    <citation type="submission" date="2013-05" db="EMBL/GenBank/DDBJ databases">
        <authorList>
            <person name="Carter J.-M."/>
            <person name="Baker S.C."/>
            <person name="Pink R."/>
            <person name="Carter D.R.F."/>
            <person name="Collins A."/>
            <person name="Tomlin J."/>
            <person name="Gibbs M."/>
            <person name="Breuker C.J."/>
        </authorList>
    </citation>
    <scope>NUCLEOTIDE SEQUENCE</scope>
    <source>
        <tissue evidence="7">Ovary</tissue>
    </source>
</reference>
<comment type="function">
    <text evidence="5">Involved in transvection phenomena (= synapsis-dependent gene expression), where the synaptic pairing of chromosomes carrying genes with which zeste interacts influences the expression of these genes. Zeste binds to DNA and stimulates transcription from a nearby promoter.</text>
</comment>
<feature type="domain" description="Myb/SANT-like DNA-binding" evidence="6">
    <location>
        <begin position="4"/>
        <end position="81"/>
    </location>
</feature>
<protein>
    <recommendedName>
        <fullName evidence="2">Regulatory protein zeste</fullName>
    </recommendedName>
</protein>
<evidence type="ECO:0000256" key="3">
    <source>
        <dbReference type="ARBA" id="ARBA00023015"/>
    </source>
</evidence>
<evidence type="ECO:0000256" key="1">
    <source>
        <dbReference type="ARBA" id="ARBA00011764"/>
    </source>
</evidence>
<keyword evidence="3" id="KW-0805">Transcription regulation</keyword>
<sequence>MDKKHVFTPTEKKLFVEILKKYGNIIENRDTDGASLKKKNDTWALLTAEFNSSPLATSKASTKQLRRLWVNLKQRQREALAK</sequence>
<reference evidence="7" key="1">
    <citation type="journal article" date="2013" name="BMC Genomics">
        <title>Unscrambling butterfly oogenesis.</title>
        <authorList>
            <person name="Carter J.M."/>
            <person name="Baker S.C."/>
            <person name="Pink R."/>
            <person name="Carter D.R."/>
            <person name="Collins A."/>
            <person name="Tomlin J."/>
            <person name="Gibbs M."/>
            <person name="Breuker C.J."/>
        </authorList>
    </citation>
    <scope>NUCLEOTIDE SEQUENCE</scope>
    <source>
        <tissue evidence="7">Ovary</tissue>
    </source>
</reference>
<dbReference type="AlphaFoldDB" id="S4P0A2"/>
<comment type="subunit">
    <text evidence="1">Self-associates forming complexes of several hundred monomers.</text>
</comment>
<evidence type="ECO:0000259" key="6">
    <source>
        <dbReference type="Pfam" id="PF13873"/>
    </source>
</evidence>
<dbReference type="InterPro" id="IPR028002">
    <property type="entry name" value="Myb_DNA-bind_5"/>
</dbReference>
<dbReference type="EMBL" id="GAIX01013040">
    <property type="protein sequence ID" value="JAA79520.1"/>
    <property type="molecule type" value="Transcribed_RNA"/>
</dbReference>
<proteinExistence type="predicted"/>
<keyword evidence="4" id="KW-0804">Transcription</keyword>
<feature type="non-terminal residue" evidence="7">
    <location>
        <position position="82"/>
    </location>
</feature>
<dbReference type="Pfam" id="PF13873">
    <property type="entry name" value="Myb_DNA-bind_5"/>
    <property type="match status" value="1"/>
</dbReference>